<evidence type="ECO:0000259" key="2">
    <source>
        <dbReference type="PROSITE" id="PS50887"/>
    </source>
</evidence>
<dbReference type="Gene3D" id="3.20.20.450">
    <property type="entry name" value="EAL domain"/>
    <property type="match status" value="1"/>
</dbReference>
<dbReference type="PANTHER" id="PTHR33121">
    <property type="entry name" value="CYCLIC DI-GMP PHOSPHODIESTERASE PDEF"/>
    <property type="match status" value="1"/>
</dbReference>
<dbReference type="RefSeq" id="WP_349228410.1">
    <property type="nucleotide sequence ID" value="NZ_JBBMFJ010000002.1"/>
</dbReference>
<dbReference type="InterPro" id="IPR035965">
    <property type="entry name" value="PAS-like_dom_sf"/>
</dbReference>
<evidence type="ECO:0000313" key="4">
    <source>
        <dbReference type="Proteomes" id="UP001437460"/>
    </source>
</evidence>
<feature type="domain" description="EAL" evidence="1">
    <location>
        <begin position="301"/>
        <end position="568"/>
    </location>
</feature>
<dbReference type="SMART" id="SM00267">
    <property type="entry name" value="GGDEF"/>
    <property type="match status" value="1"/>
</dbReference>
<dbReference type="PROSITE" id="PS50883">
    <property type="entry name" value="EAL"/>
    <property type="match status" value="1"/>
</dbReference>
<dbReference type="Proteomes" id="UP001437460">
    <property type="component" value="Unassembled WGS sequence"/>
</dbReference>
<evidence type="ECO:0000259" key="1">
    <source>
        <dbReference type="PROSITE" id="PS50883"/>
    </source>
</evidence>
<dbReference type="InterPro" id="IPR043128">
    <property type="entry name" value="Rev_trsase/Diguanyl_cyclase"/>
</dbReference>
<dbReference type="SUPFAM" id="SSF55073">
    <property type="entry name" value="Nucleotide cyclase"/>
    <property type="match status" value="1"/>
</dbReference>
<reference evidence="3 4" key="1">
    <citation type="submission" date="2024-03" db="EMBL/GenBank/DDBJ databases">
        <title>Human intestinal bacterial collection.</title>
        <authorList>
            <person name="Pauvert C."/>
            <person name="Hitch T.C.A."/>
            <person name="Clavel T."/>
        </authorList>
    </citation>
    <scope>NUCLEOTIDE SEQUENCE [LARGE SCALE GENOMIC DNA]</scope>
    <source>
        <strain evidence="3 4">CLA-AP-H27</strain>
    </source>
</reference>
<dbReference type="PROSITE" id="PS50887">
    <property type="entry name" value="GGDEF"/>
    <property type="match status" value="1"/>
</dbReference>
<name>A0ABV1HI46_9FIRM</name>
<evidence type="ECO:0000313" key="3">
    <source>
        <dbReference type="EMBL" id="MEQ2561982.1"/>
    </source>
</evidence>
<dbReference type="CDD" id="cd01949">
    <property type="entry name" value="GGDEF"/>
    <property type="match status" value="1"/>
</dbReference>
<dbReference type="Pfam" id="PF00563">
    <property type="entry name" value="EAL"/>
    <property type="match status" value="1"/>
</dbReference>
<gene>
    <name evidence="3" type="ORF">WMO41_02075</name>
</gene>
<dbReference type="CDD" id="cd01948">
    <property type="entry name" value="EAL"/>
    <property type="match status" value="1"/>
</dbReference>
<dbReference type="Gene3D" id="3.30.70.270">
    <property type="match status" value="1"/>
</dbReference>
<organism evidence="3 4">
    <name type="scientific">Ventrimonas faecis</name>
    <dbReference type="NCBI Taxonomy" id="3133170"/>
    <lineage>
        <taxon>Bacteria</taxon>
        <taxon>Bacillati</taxon>
        <taxon>Bacillota</taxon>
        <taxon>Clostridia</taxon>
        <taxon>Lachnospirales</taxon>
        <taxon>Lachnospiraceae</taxon>
        <taxon>Ventrimonas</taxon>
    </lineage>
</organism>
<proteinExistence type="predicted"/>
<dbReference type="EMBL" id="JBBMFJ010000002">
    <property type="protein sequence ID" value="MEQ2561982.1"/>
    <property type="molecule type" value="Genomic_DNA"/>
</dbReference>
<dbReference type="Gene3D" id="3.30.450.20">
    <property type="entry name" value="PAS domain"/>
    <property type="match status" value="1"/>
</dbReference>
<feature type="domain" description="GGDEF" evidence="2">
    <location>
        <begin position="159"/>
        <end position="292"/>
    </location>
</feature>
<dbReference type="Pfam" id="PF00990">
    <property type="entry name" value="GGDEF"/>
    <property type="match status" value="1"/>
</dbReference>
<dbReference type="InterPro" id="IPR013655">
    <property type="entry name" value="PAS_fold_3"/>
</dbReference>
<dbReference type="SUPFAM" id="SSF141868">
    <property type="entry name" value="EAL domain-like"/>
    <property type="match status" value="1"/>
</dbReference>
<dbReference type="SMART" id="SM00052">
    <property type="entry name" value="EAL"/>
    <property type="match status" value="1"/>
</dbReference>
<dbReference type="InterPro" id="IPR035919">
    <property type="entry name" value="EAL_sf"/>
</dbReference>
<dbReference type="InterPro" id="IPR029787">
    <property type="entry name" value="Nucleotide_cyclase"/>
</dbReference>
<comment type="caution">
    <text evidence="3">The sequence shown here is derived from an EMBL/GenBank/DDBJ whole genome shotgun (WGS) entry which is preliminary data.</text>
</comment>
<protein>
    <submittedName>
        <fullName evidence="3">GGDEF and EAL domain-containing protein</fullName>
    </submittedName>
</protein>
<sequence length="575" mass="66532">MNRVIHGVPKESMAYMIRLFSPTMDDYLYVLDLKEDYYMISPLAVKRFCLPGDHFYHAREAHRKFVYAEDQKILWDDIDRICAGQADEHNLDYRWLDRHGNPVWINCRGLVLHEEDGTPKYLIGCINEIGKKQKADNVSGLMGEGGLWQYAKECPDSLPAGFIIRLGIDDLSVVNGSFGMNYGDYLLKETAGCIQRATEPGQRLFRLVSDQFIITDLTGRTLADARLLYNRIRYEIARWIEEHQYQTVFTVSAGIIDTKDRINDYDQILKFLEFALNEAKREGKNECYFFRQEDYRAWVRRQKLRKQLLHAVNHDFRGFEIYYQPVMNTGEHRLVSAEALMRFFAPADPDGEETGTTQETVMVSPAEFIPILEESGLIIPVGRWLIRTAASVCKEWQKEHPGMRVQVNLSYVQVAKTNVLRDVHEVLKETVLQPEYLGVELTESGYLEPGAHFQKVWQGLKKLGVRVLLDDFGTGYSNFHCLGDLTPDCIKIDRSFTQKALTDAYEYNLLTQMIWMSKRLNIQVCIEGIETMEELERISELKPDFIQGYLFSRPVSSTEFTDRFIKRLEGEHGNA</sequence>
<dbReference type="Pfam" id="PF08447">
    <property type="entry name" value="PAS_3"/>
    <property type="match status" value="1"/>
</dbReference>
<accession>A0ABV1HI46</accession>
<dbReference type="InterPro" id="IPR000160">
    <property type="entry name" value="GGDEF_dom"/>
</dbReference>
<dbReference type="InterPro" id="IPR050706">
    <property type="entry name" value="Cyclic-di-GMP_PDE-like"/>
</dbReference>
<dbReference type="InterPro" id="IPR001633">
    <property type="entry name" value="EAL_dom"/>
</dbReference>
<dbReference type="PANTHER" id="PTHR33121:SF79">
    <property type="entry name" value="CYCLIC DI-GMP PHOSPHODIESTERASE PDED-RELATED"/>
    <property type="match status" value="1"/>
</dbReference>
<dbReference type="SUPFAM" id="SSF55785">
    <property type="entry name" value="PYP-like sensor domain (PAS domain)"/>
    <property type="match status" value="1"/>
</dbReference>
<keyword evidence="4" id="KW-1185">Reference proteome</keyword>